<dbReference type="AlphaFoldDB" id="A0A1M5V0B1"/>
<protein>
    <submittedName>
        <fullName evidence="2">CubicO group peptidase, beta-lactamase class C family</fullName>
    </submittedName>
</protein>
<accession>A0A1M5V0B1</accession>
<evidence type="ECO:0000313" key="3">
    <source>
        <dbReference type="Proteomes" id="UP000184278"/>
    </source>
</evidence>
<gene>
    <name evidence="2" type="ORF">SAMN02745229_00811</name>
</gene>
<name>A0A1M5V0B1_BUTFI</name>
<dbReference type="InterPro" id="IPR012338">
    <property type="entry name" value="Beta-lactam/transpept-like"/>
</dbReference>
<dbReference type="SUPFAM" id="SSF56601">
    <property type="entry name" value="beta-lactamase/transpeptidase-like"/>
    <property type="match status" value="1"/>
</dbReference>
<keyword evidence="3" id="KW-1185">Reference proteome</keyword>
<feature type="domain" description="Beta-lactamase-related" evidence="1">
    <location>
        <begin position="38"/>
        <end position="300"/>
    </location>
</feature>
<dbReference type="EMBL" id="FQXK01000006">
    <property type="protein sequence ID" value="SHH68600.1"/>
    <property type="molecule type" value="Genomic_DNA"/>
</dbReference>
<reference evidence="3" key="1">
    <citation type="submission" date="2016-11" db="EMBL/GenBank/DDBJ databases">
        <authorList>
            <person name="Varghese N."/>
            <person name="Submissions S."/>
        </authorList>
    </citation>
    <scope>NUCLEOTIDE SEQUENCE [LARGE SCALE GENOMIC DNA]</scope>
    <source>
        <strain evidence="3">DSM 3071</strain>
    </source>
</reference>
<dbReference type="RefSeq" id="WP_073385719.1">
    <property type="nucleotide sequence ID" value="NZ_FQXK01000006.1"/>
</dbReference>
<evidence type="ECO:0000313" key="2">
    <source>
        <dbReference type="EMBL" id="SHH68600.1"/>
    </source>
</evidence>
<dbReference type="Proteomes" id="UP000184278">
    <property type="component" value="Unassembled WGS sequence"/>
</dbReference>
<evidence type="ECO:0000259" key="1">
    <source>
        <dbReference type="Pfam" id="PF00144"/>
    </source>
</evidence>
<dbReference type="Gene3D" id="3.40.710.10">
    <property type="entry name" value="DD-peptidase/beta-lactamase superfamily"/>
    <property type="match status" value="1"/>
</dbReference>
<proteinExistence type="predicted"/>
<dbReference type="GeneID" id="89511594"/>
<dbReference type="InterPro" id="IPR050789">
    <property type="entry name" value="Diverse_Enzym_Activities"/>
</dbReference>
<dbReference type="PANTHER" id="PTHR43283">
    <property type="entry name" value="BETA-LACTAMASE-RELATED"/>
    <property type="match status" value="1"/>
</dbReference>
<dbReference type="STRING" id="1121131.SAMN02745229_00811"/>
<organism evidence="2 3">
    <name type="scientific">Butyrivibrio fibrisolvens DSM 3071</name>
    <dbReference type="NCBI Taxonomy" id="1121131"/>
    <lineage>
        <taxon>Bacteria</taxon>
        <taxon>Bacillati</taxon>
        <taxon>Bacillota</taxon>
        <taxon>Clostridia</taxon>
        <taxon>Lachnospirales</taxon>
        <taxon>Lachnospiraceae</taxon>
        <taxon>Butyrivibrio</taxon>
    </lineage>
</organism>
<dbReference type="OrthoDB" id="9773047at2"/>
<dbReference type="Pfam" id="PF00144">
    <property type="entry name" value="Beta-lactamase"/>
    <property type="match status" value="1"/>
</dbReference>
<dbReference type="PANTHER" id="PTHR43283:SF7">
    <property type="entry name" value="BETA-LACTAMASE-RELATED DOMAIN-CONTAINING PROTEIN"/>
    <property type="match status" value="1"/>
</dbReference>
<sequence length="492" mass="55287">MLTFDTKECISTIWEKIKKAGLLTGGSGSIHSLLADQNGSRIFEEYAYPYNSSKMHRMFSITKSFTSLAIGFLIEEGKLALDDRIVTFFPEYEPEDGFHPYLSNMTIQDMLCMQTCHTSTTYQFHGNLNWVRSFFVTPPSHRSGKVFKYDTSSAHTLAALVKKLSGVGVLDYLRTKIPAEYLFSKDAYIIKDPFGDEIGGSGLMCYPEDLLIVGRFVMNELLKDAAKEDIATAFGKGKSGDFLKEAVSFKTPNVQTGQVTDERQGYGYMFWRIRGGFCMYGMGGQYVLFYPQYNLVIVTTADLQNIKGGTQPLLDIIHDTLLDYASDFEKYEKSIYDTLKVKPKYSKLYHIYKIHENSSDFESVRLGYKSENESGCGEGDAKGLLAIKQKSSGGSIDYVIPFDFHKEAEGKLPLIDPKTMRLLSDTTGEVPFVSKACWISEDTLYIELGLVGEEVGSIHITLNISDTNLTVQMKKVVEARFEDFNGFFEGEP</sequence>
<dbReference type="InterPro" id="IPR001466">
    <property type="entry name" value="Beta-lactam-related"/>
</dbReference>